<sequence>YKGKDYKAVLTPAGIIMMGNKSFSTPTAAAKTIIDRPTGTVNGWTFWYLKDSNDDWVRLFEYKG</sequence>
<protein>
    <recommendedName>
        <fullName evidence="2">RAMA domain-containing protein</fullName>
    </recommendedName>
</protein>
<dbReference type="AlphaFoldDB" id="X1MH14"/>
<organism evidence="1">
    <name type="scientific">marine sediment metagenome</name>
    <dbReference type="NCBI Taxonomy" id="412755"/>
    <lineage>
        <taxon>unclassified sequences</taxon>
        <taxon>metagenomes</taxon>
        <taxon>ecological metagenomes</taxon>
    </lineage>
</organism>
<name>X1MH14_9ZZZZ</name>
<comment type="caution">
    <text evidence="1">The sequence shown here is derived from an EMBL/GenBank/DDBJ whole genome shotgun (WGS) entry which is preliminary data.</text>
</comment>
<dbReference type="EMBL" id="BARV01009233">
    <property type="protein sequence ID" value="GAI13970.1"/>
    <property type="molecule type" value="Genomic_DNA"/>
</dbReference>
<evidence type="ECO:0000313" key="1">
    <source>
        <dbReference type="EMBL" id="GAI13970.1"/>
    </source>
</evidence>
<feature type="non-terminal residue" evidence="1">
    <location>
        <position position="1"/>
    </location>
</feature>
<reference evidence="1" key="1">
    <citation type="journal article" date="2014" name="Front. Microbiol.">
        <title>High frequency of phylogenetically diverse reductive dehalogenase-homologous genes in deep subseafloor sedimentary metagenomes.</title>
        <authorList>
            <person name="Kawai M."/>
            <person name="Futagami T."/>
            <person name="Toyoda A."/>
            <person name="Takaki Y."/>
            <person name="Nishi S."/>
            <person name="Hori S."/>
            <person name="Arai W."/>
            <person name="Tsubouchi T."/>
            <person name="Morono Y."/>
            <person name="Uchiyama I."/>
            <person name="Ito T."/>
            <person name="Fujiyama A."/>
            <person name="Inagaki F."/>
            <person name="Takami H."/>
        </authorList>
    </citation>
    <scope>NUCLEOTIDE SEQUENCE</scope>
    <source>
        <strain evidence="1">Expedition CK06-06</strain>
    </source>
</reference>
<evidence type="ECO:0008006" key="2">
    <source>
        <dbReference type="Google" id="ProtNLM"/>
    </source>
</evidence>
<accession>X1MH14</accession>
<proteinExistence type="predicted"/>
<gene>
    <name evidence="1" type="ORF">S06H3_18291</name>
</gene>